<dbReference type="Proteomes" id="UP000463883">
    <property type="component" value="Chromosome"/>
</dbReference>
<keyword evidence="3" id="KW-1133">Transmembrane helix</keyword>
<proteinExistence type="predicted"/>
<feature type="transmembrane region" description="Helical" evidence="3">
    <location>
        <begin position="67"/>
        <end position="88"/>
    </location>
</feature>
<dbReference type="RefSeq" id="WP_162361975.1">
    <property type="nucleotide sequence ID" value="NZ_CP047591.1"/>
</dbReference>
<dbReference type="AlphaFoldDB" id="A0A6P1MMH4"/>
<dbReference type="InterPro" id="IPR007060">
    <property type="entry name" value="FtsL/DivIC"/>
</dbReference>
<protein>
    <recommendedName>
        <fullName evidence="6">Septum formation initiator family protein</fullName>
    </recommendedName>
</protein>
<evidence type="ECO:0000313" key="5">
    <source>
        <dbReference type="Proteomes" id="UP000463883"/>
    </source>
</evidence>
<sequence>MTANVQTKEKRSKKFKNSDKIIDLEQARAERRERRKQAANKKQNKGRKIASEELSERKVNKRNRKRLIYLCVIFGIMVVIGVSIFHVYSLQREYKNIVAQNKALQEKKRDLSEELGNVNNPEYIEQQARQQLKMVKPGEVLYILPQKNTTGAAIVPRKDVDLMPAGEASD</sequence>
<keyword evidence="3" id="KW-0472">Membrane</keyword>
<keyword evidence="1" id="KW-0175">Coiled coil</keyword>
<dbReference type="KEGG" id="amic:Ami3637_07150"/>
<accession>A0A6P1MMH4</accession>
<feature type="coiled-coil region" evidence="1">
    <location>
        <begin position="87"/>
        <end position="114"/>
    </location>
</feature>
<keyword evidence="5" id="KW-1185">Reference proteome</keyword>
<evidence type="ECO:0008006" key="6">
    <source>
        <dbReference type="Google" id="ProtNLM"/>
    </source>
</evidence>
<feature type="compositionally biased region" description="Basic residues" evidence="2">
    <location>
        <begin position="33"/>
        <end position="48"/>
    </location>
</feature>
<evidence type="ECO:0000256" key="3">
    <source>
        <dbReference type="SAM" id="Phobius"/>
    </source>
</evidence>
<name>A0A6P1MMH4_9FIRM</name>
<dbReference type="Pfam" id="PF04977">
    <property type="entry name" value="DivIC"/>
    <property type="match status" value="1"/>
</dbReference>
<evidence type="ECO:0000256" key="2">
    <source>
        <dbReference type="SAM" id="MobiDB-lite"/>
    </source>
</evidence>
<evidence type="ECO:0000313" key="4">
    <source>
        <dbReference type="EMBL" id="QHI72205.1"/>
    </source>
</evidence>
<organism evidence="4 5">
    <name type="scientific">Aminipila terrae</name>
    <dbReference type="NCBI Taxonomy" id="2697030"/>
    <lineage>
        <taxon>Bacteria</taxon>
        <taxon>Bacillati</taxon>
        <taxon>Bacillota</taxon>
        <taxon>Clostridia</taxon>
        <taxon>Peptostreptococcales</taxon>
        <taxon>Anaerovoracaceae</taxon>
        <taxon>Aminipila</taxon>
    </lineage>
</organism>
<dbReference type="EMBL" id="CP047591">
    <property type="protein sequence ID" value="QHI72205.1"/>
    <property type="molecule type" value="Genomic_DNA"/>
</dbReference>
<gene>
    <name evidence="4" type="ORF">Ami3637_07150</name>
</gene>
<keyword evidence="3" id="KW-0812">Transmembrane</keyword>
<reference evidence="4 5" key="1">
    <citation type="submission" date="2020-01" db="EMBL/GenBank/DDBJ databases">
        <title>Genomic analysis of Aminipila sp. CBA3637.</title>
        <authorList>
            <person name="Kim Y.B."/>
            <person name="Roh S.W."/>
        </authorList>
    </citation>
    <scope>NUCLEOTIDE SEQUENCE [LARGE SCALE GENOMIC DNA]</scope>
    <source>
        <strain evidence="4 5">CBA3637</strain>
    </source>
</reference>
<evidence type="ECO:0000256" key="1">
    <source>
        <dbReference type="SAM" id="Coils"/>
    </source>
</evidence>
<feature type="region of interest" description="Disordered" evidence="2">
    <location>
        <begin position="26"/>
        <end position="51"/>
    </location>
</feature>